<accession>A0A1F6NXK3</accession>
<gene>
    <name evidence="1" type="ORF">A3J93_00890</name>
</gene>
<evidence type="ECO:0000313" key="2">
    <source>
        <dbReference type="Proteomes" id="UP000177907"/>
    </source>
</evidence>
<dbReference type="Proteomes" id="UP000177907">
    <property type="component" value="Unassembled WGS sequence"/>
</dbReference>
<dbReference type="STRING" id="1798704.A3J93_00890"/>
<name>A0A1F6NXK3_9BACT</name>
<dbReference type="EMBL" id="MFQZ01000001">
    <property type="protein sequence ID" value="OGH88636.1"/>
    <property type="molecule type" value="Genomic_DNA"/>
</dbReference>
<evidence type="ECO:0000313" key="1">
    <source>
        <dbReference type="EMBL" id="OGH88636.1"/>
    </source>
</evidence>
<protein>
    <submittedName>
        <fullName evidence="1">Uncharacterized protein</fullName>
    </submittedName>
</protein>
<organism evidence="1 2">
    <name type="scientific">Candidatus Magasanikbacteria bacterium RIFOXYC2_FULL_42_28</name>
    <dbReference type="NCBI Taxonomy" id="1798704"/>
    <lineage>
        <taxon>Bacteria</taxon>
        <taxon>Candidatus Magasanikiibacteriota</taxon>
    </lineage>
</organism>
<proteinExistence type="predicted"/>
<sequence>MNSELKDAISDRGDFIPKEKIEWLVSYLDKLNRVSIFCPAIAPSILYRGAIFLLNDNNRSKNPDYLSQAAHSLREILYQYKNDIINLPKESREMHRKDFLKKIIAENKIDSNEEQIDEIATTLNDLYFIFTQIAHHFRDSSKHSDFIKKINNLQVELYDVSKFGYTHFKKLVVILTNVWCVLLPQQISIHNIIDRILVCDPLFVDADRVFLILSFNSDAYRYFFTKADERWLDWLWNGGFLNAIKQKSADPTRYSYSLPELGYLERMAENNPEKVADIILTVSMSVKNFNPEVVDIFLHICSKLPAAQIVKLTGMIKNNEWVKLLAPFSRWGFEYEEILKELSVAKEYSGLLELAEAVLTIRSQAERDKTNNFSDNPFYINDLEHTKVFNYLSLIDDDYVERTFKLLLNILKDIAVSSGRSDSKYFDAKENYYLFDVDFFVLDLNIKAHLSLRDNVHDLAATITKLAKSLFNGKCDDAQRLHGLYIKNLPNTQSFYRFRLFIWSLCPEVFKDELKKAFFDIFADEEKYYELYSPEYCHALNKCFFDLDKTDKEEYVKQVFNYFGKERTDKKDETMYKSDGWEILSSIFDNLTDVKKNMAKQIFDKELDQKFEPIAGYGPVTGGMVRPRAPIDLPELNKMEISTMVDKLLSEWSPESLYKKDGERNFLNPLSADGMGNMLVQDIAKRPGAYLDNANLFFQRDILDQHYTYSFLHGIEAVIRQDEYSGGLDLEKLLDLFDVIKSSSALTQFLSVRKGRAELGSTWLVDWAGVHGEISELLKIILSGKHSGQLIDFKKNRKRILAIISYLLRHSDPDPESENVENGSDPFTHAINSVRGRAFESLALFVYLDGKNNFTKEDIAKISEDVKKIYEQILEIENTRAVMFLFGRYLPTFYYRDKEWMKKMIPKIFSSALAKKDLFLAAVEGYLTADLYEELFDDLSNIYKRLIEMPSNEYTKRHYSKELDEGLAIHLALAYVHYGNFDFNSPIFKLFWDTAGQKRHGEFVSYIGRHFISRDDPAEFMLVNKINADVIRGKLSNLWDWILANPIDGENEIFAYFGFWVGEKQRLFTDLKWLVLHFKQSLEKSNGDIEWEHGVINRLPDFANAAPEDTLIILELYLMQQVVAGPGYFAYSLYGDSITTALKTLYKNSQTKDGVVNLINELLVKGSNRFWELKKVIE</sequence>
<dbReference type="AlphaFoldDB" id="A0A1F6NXK3"/>
<reference evidence="1 2" key="1">
    <citation type="journal article" date="2016" name="Nat. Commun.">
        <title>Thousands of microbial genomes shed light on interconnected biogeochemical processes in an aquifer system.</title>
        <authorList>
            <person name="Anantharaman K."/>
            <person name="Brown C.T."/>
            <person name="Hug L.A."/>
            <person name="Sharon I."/>
            <person name="Castelle C.J."/>
            <person name="Probst A.J."/>
            <person name="Thomas B.C."/>
            <person name="Singh A."/>
            <person name="Wilkins M.J."/>
            <person name="Karaoz U."/>
            <person name="Brodie E.L."/>
            <person name="Williams K.H."/>
            <person name="Hubbard S.S."/>
            <person name="Banfield J.F."/>
        </authorList>
    </citation>
    <scope>NUCLEOTIDE SEQUENCE [LARGE SCALE GENOMIC DNA]</scope>
</reference>
<comment type="caution">
    <text evidence="1">The sequence shown here is derived from an EMBL/GenBank/DDBJ whole genome shotgun (WGS) entry which is preliminary data.</text>
</comment>